<dbReference type="InterPro" id="IPR011009">
    <property type="entry name" value="Kinase-like_dom_sf"/>
</dbReference>
<organism evidence="2 3">
    <name type="scientific">Parascedosporium putredinis</name>
    <dbReference type="NCBI Taxonomy" id="1442378"/>
    <lineage>
        <taxon>Eukaryota</taxon>
        <taxon>Fungi</taxon>
        <taxon>Dikarya</taxon>
        <taxon>Ascomycota</taxon>
        <taxon>Pezizomycotina</taxon>
        <taxon>Sordariomycetes</taxon>
        <taxon>Hypocreomycetidae</taxon>
        <taxon>Microascales</taxon>
        <taxon>Microascaceae</taxon>
        <taxon>Parascedosporium</taxon>
    </lineage>
</organism>
<dbReference type="PANTHER" id="PTHR47829:SF3">
    <property type="entry name" value="AMINOGLYCOSIDE PHOSPHOTRANSFERASE DOMAIN-CONTAINING PROTEIN"/>
    <property type="match status" value="1"/>
</dbReference>
<protein>
    <recommendedName>
        <fullName evidence="1">Aminoglycoside phosphotransferase domain-containing protein</fullName>
    </recommendedName>
</protein>
<dbReference type="CDD" id="cd05154">
    <property type="entry name" value="ACAD10_11_N-like"/>
    <property type="match status" value="1"/>
</dbReference>
<accession>A0A9P1MCG8</accession>
<dbReference type="Pfam" id="PF01636">
    <property type="entry name" value="APH"/>
    <property type="match status" value="1"/>
</dbReference>
<dbReference type="InterPro" id="IPR041726">
    <property type="entry name" value="ACAD10_11_N"/>
</dbReference>
<dbReference type="InterPro" id="IPR002575">
    <property type="entry name" value="Aminoglycoside_PTrfase"/>
</dbReference>
<keyword evidence="3" id="KW-1185">Reference proteome</keyword>
<dbReference type="InterPro" id="IPR052898">
    <property type="entry name" value="ACAD10-like"/>
</dbReference>
<evidence type="ECO:0000313" key="2">
    <source>
        <dbReference type="EMBL" id="CAI4216656.1"/>
    </source>
</evidence>
<feature type="domain" description="Aminoglycoside phosphotransferase" evidence="1">
    <location>
        <begin position="46"/>
        <end position="250"/>
    </location>
</feature>
<dbReference type="EMBL" id="CALLCH030000015">
    <property type="protein sequence ID" value="CAI4216656.1"/>
    <property type="molecule type" value="Genomic_DNA"/>
</dbReference>
<reference evidence="2" key="1">
    <citation type="submission" date="2022-11" db="EMBL/GenBank/DDBJ databases">
        <authorList>
            <person name="Scott C."/>
            <person name="Bruce N."/>
        </authorList>
    </citation>
    <scope>NUCLEOTIDE SEQUENCE</scope>
</reference>
<name>A0A9P1MCG8_9PEZI</name>
<dbReference type="SUPFAM" id="SSF56112">
    <property type="entry name" value="Protein kinase-like (PK-like)"/>
    <property type="match status" value="1"/>
</dbReference>
<evidence type="ECO:0000259" key="1">
    <source>
        <dbReference type="Pfam" id="PF01636"/>
    </source>
</evidence>
<evidence type="ECO:0000313" key="3">
    <source>
        <dbReference type="Proteomes" id="UP000838763"/>
    </source>
</evidence>
<proteinExistence type="predicted"/>
<comment type="caution">
    <text evidence="2">The sequence shown here is derived from an EMBL/GenBank/DDBJ whole genome shotgun (WGS) entry which is preliminary data.</text>
</comment>
<dbReference type="Gene3D" id="3.30.200.20">
    <property type="entry name" value="Phosphorylase Kinase, domain 1"/>
    <property type="match status" value="1"/>
</dbReference>
<dbReference type="OrthoDB" id="191037at2759"/>
<dbReference type="Gene3D" id="3.90.1200.10">
    <property type="match status" value="1"/>
</dbReference>
<dbReference type="AlphaFoldDB" id="A0A9P1MCG8"/>
<gene>
    <name evidence="2" type="ORF">PPNO1_LOCUS6307</name>
</gene>
<sequence>MAGPIRHPINQANLEKYLQQHVPEIKMPLDIKQFGFEAPGKLLSKAAHKVEREYRVMRAIGEANATGASSARVPVPKTYCLCEDDAVVGTPFYVMEFLDGRIFEDFSIPSVDPKTRTAMWADAVRTLANLHSIDPAAIGLASFGKSTDFYTRQIKTWSTICEAQEVVRDVDSGAKVGPLPHMQELVSYFSDLKKQPVDRATLVHGDFKIDNLVFHKTEPRVIGILDWEMSTIGHPLSDLSNLLTAFTTAPAPGSPLTAADSSLSNRAFIPGNTPGLPPARSSSPCGEVSWGAAFNLFRLAAVCQGIAARHAVRQASSAKAAVHAAERGPLAEQAWFLIENREKEAAAHKPRL</sequence>
<dbReference type="Proteomes" id="UP000838763">
    <property type="component" value="Unassembled WGS sequence"/>
</dbReference>
<dbReference type="PANTHER" id="PTHR47829">
    <property type="entry name" value="HYDROLASE, PUTATIVE (AFU_ORTHOLOGUE AFUA_1G12880)-RELATED"/>
    <property type="match status" value="1"/>
</dbReference>